<dbReference type="GeneID" id="87952849"/>
<name>A0ABZ1CQD8_9TREE</name>
<dbReference type="EMBL" id="CP141881">
    <property type="protein sequence ID" value="WRT63793.1"/>
    <property type="molecule type" value="Genomic_DNA"/>
</dbReference>
<evidence type="ECO:0000313" key="2">
    <source>
        <dbReference type="Proteomes" id="UP001329825"/>
    </source>
</evidence>
<dbReference type="Proteomes" id="UP001329825">
    <property type="component" value="Chromosome 1"/>
</dbReference>
<accession>A0ABZ1CQD8</accession>
<gene>
    <name evidence="1" type="ORF">IL334_000718</name>
</gene>
<evidence type="ECO:0000313" key="1">
    <source>
        <dbReference type="EMBL" id="WRT63793.1"/>
    </source>
</evidence>
<proteinExistence type="predicted"/>
<dbReference type="RefSeq" id="XP_062788533.1">
    <property type="nucleotide sequence ID" value="XM_062932482.1"/>
</dbReference>
<protein>
    <submittedName>
        <fullName evidence="1">Uncharacterized protein</fullName>
    </submittedName>
</protein>
<reference evidence="1 2" key="1">
    <citation type="submission" date="2024-01" db="EMBL/GenBank/DDBJ databases">
        <title>Comparative genomics of Cryptococcus and Kwoniella reveals pathogenesis evolution and contrasting modes of karyotype evolution via chromosome fusion or intercentromeric recombination.</title>
        <authorList>
            <person name="Coelho M.A."/>
            <person name="David-Palma M."/>
            <person name="Shea T."/>
            <person name="Bowers K."/>
            <person name="McGinley-Smith S."/>
            <person name="Mohammad A.W."/>
            <person name="Gnirke A."/>
            <person name="Yurkov A.M."/>
            <person name="Nowrousian M."/>
            <person name="Sun S."/>
            <person name="Cuomo C.A."/>
            <person name="Heitman J."/>
        </authorList>
    </citation>
    <scope>NUCLEOTIDE SEQUENCE [LARGE SCALE GENOMIC DNA]</scope>
    <source>
        <strain evidence="1">CBS 11374</strain>
    </source>
</reference>
<organism evidence="1 2">
    <name type="scientific">Kwoniella shivajii</name>
    <dbReference type="NCBI Taxonomy" id="564305"/>
    <lineage>
        <taxon>Eukaryota</taxon>
        <taxon>Fungi</taxon>
        <taxon>Dikarya</taxon>
        <taxon>Basidiomycota</taxon>
        <taxon>Agaricomycotina</taxon>
        <taxon>Tremellomycetes</taxon>
        <taxon>Tremellales</taxon>
        <taxon>Cryptococcaceae</taxon>
        <taxon>Kwoniella</taxon>
    </lineage>
</organism>
<keyword evidence="2" id="KW-1185">Reference proteome</keyword>
<sequence length="92" mass="10193">MTKQQDDVRVLHYDNDGSGSILTKSASTTAGSEMGDKDIKVKKRFHNKYCILSFLKPPSAIRDSPDDTPSQRRWKIGKRLAYWGAMSAGGSS</sequence>